<dbReference type="AlphaFoldDB" id="A0AA86S504"/>
<evidence type="ECO:0000313" key="2">
    <source>
        <dbReference type="Proteomes" id="UP001189624"/>
    </source>
</evidence>
<reference evidence="1" key="1">
    <citation type="submission" date="2023-10" db="EMBL/GenBank/DDBJ databases">
        <authorList>
            <person name="Domelevo Entfellner J.-B."/>
        </authorList>
    </citation>
    <scope>NUCLEOTIDE SEQUENCE</scope>
</reference>
<proteinExistence type="predicted"/>
<gene>
    <name evidence="1" type="ORF">AYBTSS11_LOCUS3493</name>
</gene>
<name>A0AA86S504_9FABA</name>
<organism evidence="1 2">
    <name type="scientific">Sphenostylis stenocarpa</name>
    <dbReference type="NCBI Taxonomy" id="92480"/>
    <lineage>
        <taxon>Eukaryota</taxon>
        <taxon>Viridiplantae</taxon>
        <taxon>Streptophyta</taxon>
        <taxon>Embryophyta</taxon>
        <taxon>Tracheophyta</taxon>
        <taxon>Spermatophyta</taxon>
        <taxon>Magnoliopsida</taxon>
        <taxon>eudicotyledons</taxon>
        <taxon>Gunneridae</taxon>
        <taxon>Pentapetalae</taxon>
        <taxon>rosids</taxon>
        <taxon>fabids</taxon>
        <taxon>Fabales</taxon>
        <taxon>Fabaceae</taxon>
        <taxon>Papilionoideae</taxon>
        <taxon>50 kb inversion clade</taxon>
        <taxon>NPAAA clade</taxon>
        <taxon>indigoferoid/millettioid clade</taxon>
        <taxon>Phaseoleae</taxon>
        <taxon>Sphenostylis</taxon>
    </lineage>
</organism>
<dbReference type="Proteomes" id="UP001189624">
    <property type="component" value="Chromosome 1"/>
</dbReference>
<accession>A0AA86S504</accession>
<evidence type="ECO:0000313" key="1">
    <source>
        <dbReference type="EMBL" id="CAJ1912705.1"/>
    </source>
</evidence>
<dbReference type="EMBL" id="OY731398">
    <property type="protein sequence ID" value="CAJ1912705.1"/>
    <property type="molecule type" value="Genomic_DNA"/>
</dbReference>
<protein>
    <submittedName>
        <fullName evidence="1">Uncharacterized protein</fullName>
    </submittedName>
</protein>
<sequence>MEAAEIGVAEGLGGESKVKRMIAMVVRRADLGPCGGQGSGKDETAEGRAGSRWLGAQRRCWHGEIGVRWCRAREWECVEWVAAEAGKGEGSGYPNGGGCQDGVCGFAEEDVCE</sequence>
<dbReference type="Gramene" id="rna-AYBTSS11_LOCUS3493">
    <property type="protein sequence ID" value="CAJ1912705.1"/>
    <property type="gene ID" value="gene-AYBTSS11_LOCUS3493"/>
</dbReference>
<keyword evidence="2" id="KW-1185">Reference proteome</keyword>